<evidence type="ECO:0000313" key="3">
    <source>
        <dbReference type="Proteomes" id="UP000633205"/>
    </source>
</evidence>
<reference evidence="2" key="1">
    <citation type="journal article" date="2014" name="Int. J. Syst. Evol. Microbiol.">
        <title>Complete genome sequence of Corynebacterium casei LMG S-19264T (=DSM 44701T), isolated from a smear-ripened cheese.</title>
        <authorList>
            <consortium name="US DOE Joint Genome Institute (JGI-PGF)"/>
            <person name="Walter F."/>
            <person name="Albersmeier A."/>
            <person name="Kalinowski J."/>
            <person name="Ruckert C."/>
        </authorList>
    </citation>
    <scope>NUCLEOTIDE SEQUENCE</scope>
    <source>
        <strain evidence="2">CGMCC 1.15152</strain>
    </source>
</reference>
<feature type="transmembrane region" description="Helical" evidence="1">
    <location>
        <begin position="179"/>
        <end position="200"/>
    </location>
</feature>
<dbReference type="PANTHER" id="PTHR36844:SF1">
    <property type="entry name" value="PROTEASE PRSW"/>
    <property type="match status" value="1"/>
</dbReference>
<accession>A0A917DJ45</accession>
<evidence type="ECO:0000313" key="2">
    <source>
        <dbReference type="EMBL" id="GGD43979.1"/>
    </source>
</evidence>
<dbReference type="AlphaFoldDB" id="A0A917DJ45"/>
<sequence length="406" mass="44203">MTSFPGGKYDPRAFARPARADGAQISPAPASEPHLPVAQPSLVKEGRTVWVWTWPFIALFALATLAFFLREYGLAAPALASVIAFLPFAAVVLALLWLDRWEPEPVGMLVFATAWGAFVSIALTLLIGGFLYTAVPYATMFSWFGSVVQAPIVEEILKCLGILLILAMAKRSLDGTLDGIIYGGLVGAGFAFVENIKYFVEALLAGGVGELTTVFFLRAILSPFAHIMFTAACGFAVGLAVRRARPVFFPWLLGLLVAIALHAFWNASAAFAGFLLPYVLLQVPLFIVFIAVSIRIRRAELLLRRERLEDYVRAGWFTAPEADMLSTKPGRTAGLAWARSLPGDRRPIMRDFIHDGARLAWARQRAITGTDPLAAADEHALLARMMSTRARLLAPIGVGNDWSRGS</sequence>
<feature type="transmembrane region" description="Helical" evidence="1">
    <location>
        <begin position="75"/>
        <end position="98"/>
    </location>
</feature>
<dbReference type="EMBL" id="BMHO01000002">
    <property type="protein sequence ID" value="GGD43979.1"/>
    <property type="molecule type" value="Genomic_DNA"/>
</dbReference>
<feature type="transmembrane region" description="Helical" evidence="1">
    <location>
        <begin position="141"/>
        <end position="167"/>
    </location>
</feature>
<evidence type="ECO:0000256" key="1">
    <source>
        <dbReference type="SAM" id="Phobius"/>
    </source>
</evidence>
<keyword evidence="2" id="KW-0378">Hydrolase</keyword>
<dbReference type="GO" id="GO:0008233">
    <property type="term" value="F:peptidase activity"/>
    <property type="evidence" value="ECO:0007669"/>
    <property type="project" value="UniProtKB-KW"/>
</dbReference>
<feature type="transmembrane region" description="Helical" evidence="1">
    <location>
        <begin position="110"/>
        <end position="135"/>
    </location>
</feature>
<dbReference type="InterPro" id="IPR026898">
    <property type="entry name" value="PrsW"/>
</dbReference>
<dbReference type="RefSeq" id="WP_188712875.1">
    <property type="nucleotide sequence ID" value="NZ_BMHO01000002.1"/>
</dbReference>
<name>A0A917DJ45_9MICO</name>
<keyword evidence="2" id="KW-0645">Protease</keyword>
<keyword evidence="1" id="KW-0472">Membrane</keyword>
<protein>
    <submittedName>
        <fullName evidence="2">Protease PrsW</fullName>
    </submittedName>
</protein>
<keyword evidence="3" id="KW-1185">Reference proteome</keyword>
<keyword evidence="1" id="KW-1133">Transmembrane helix</keyword>
<dbReference type="Pfam" id="PF13367">
    <property type="entry name" value="PrsW-protease"/>
    <property type="match status" value="1"/>
</dbReference>
<keyword evidence="1" id="KW-0812">Transmembrane</keyword>
<organism evidence="2 3">
    <name type="scientific">Microbacterium faecale</name>
    <dbReference type="NCBI Taxonomy" id="1804630"/>
    <lineage>
        <taxon>Bacteria</taxon>
        <taxon>Bacillati</taxon>
        <taxon>Actinomycetota</taxon>
        <taxon>Actinomycetes</taxon>
        <taxon>Micrococcales</taxon>
        <taxon>Microbacteriaceae</taxon>
        <taxon>Microbacterium</taxon>
    </lineage>
</organism>
<comment type="caution">
    <text evidence="2">The sequence shown here is derived from an EMBL/GenBank/DDBJ whole genome shotgun (WGS) entry which is preliminary data.</text>
</comment>
<feature type="transmembrane region" description="Helical" evidence="1">
    <location>
        <begin position="248"/>
        <end position="265"/>
    </location>
</feature>
<reference evidence="2" key="2">
    <citation type="submission" date="2020-09" db="EMBL/GenBank/DDBJ databases">
        <authorList>
            <person name="Sun Q."/>
            <person name="Zhou Y."/>
        </authorList>
    </citation>
    <scope>NUCLEOTIDE SEQUENCE</scope>
    <source>
        <strain evidence="2">CGMCC 1.15152</strain>
    </source>
</reference>
<feature type="transmembrane region" description="Helical" evidence="1">
    <location>
        <begin position="271"/>
        <end position="294"/>
    </location>
</feature>
<feature type="transmembrane region" description="Helical" evidence="1">
    <location>
        <begin position="220"/>
        <end position="241"/>
    </location>
</feature>
<proteinExistence type="predicted"/>
<feature type="transmembrane region" description="Helical" evidence="1">
    <location>
        <begin position="49"/>
        <end position="69"/>
    </location>
</feature>
<gene>
    <name evidence="2" type="ORF">GCM10010915_26390</name>
</gene>
<dbReference type="Proteomes" id="UP000633205">
    <property type="component" value="Unassembled WGS sequence"/>
</dbReference>
<dbReference type="GO" id="GO:0006508">
    <property type="term" value="P:proteolysis"/>
    <property type="evidence" value="ECO:0007669"/>
    <property type="project" value="UniProtKB-KW"/>
</dbReference>
<dbReference type="PANTHER" id="PTHR36844">
    <property type="entry name" value="PROTEASE PRSW"/>
    <property type="match status" value="1"/>
</dbReference>